<evidence type="ECO:0000313" key="2">
    <source>
        <dbReference type="EMBL" id="CAG2219076.1"/>
    </source>
</evidence>
<dbReference type="AlphaFoldDB" id="A0A8S3SM44"/>
<evidence type="ECO:0000313" key="3">
    <source>
        <dbReference type="Proteomes" id="UP000683360"/>
    </source>
</evidence>
<comment type="caution">
    <text evidence="2">The sequence shown here is derived from an EMBL/GenBank/DDBJ whole genome shotgun (WGS) entry which is preliminary data.</text>
</comment>
<proteinExistence type="predicted"/>
<gene>
    <name evidence="2" type="ORF">MEDL_32663</name>
</gene>
<evidence type="ECO:0000259" key="1">
    <source>
        <dbReference type="Pfam" id="PF20720"/>
    </source>
</evidence>
<dbReference type="Gene3D" id="3.40.50.300">
    <property type="entry name" value="P-loop containing nucleotide triphosphate hydrolases"/>
    <property type="match status" value="1"/>
</dbReference>
<dbReference type="Proteomes" id="UP000683360">
    <property type="component" value="Unassembled WGS sequence"/>
</dbReference>
<feature type="domain" description="Novel STAND NTPase 3" evidence="1">
    <location>
        <begin position="344"/>
        <end position="427"/>
    </location>
</feature>
<reference evidence="2" key="1">
    <citation type="submission" date="2021-03" db="EMBL/GenBank/DDBJ databases">
        <authorList>
            <person name="Bekaert M."/>
        </authorList>
    </citation>
    <scope>NUCLEOTIDE SEQUENCE</scope>
</reference>
<name>A0A8S3SM44_MYTED</name>
<accession>A0A8S3SM44</accession>
<dbReference type="SUPFAM" id="SSF52540">
    <property type="entry name" value="P-loop containing nucleoside triphosphate hydrolases"/>
    <property type="match status" value="1"/>
</dbReference>
<dbReference type="EMBL" id="CAJPWZ010001622">
    <property type="protein sequence ID" value="CAG2219076.1"/>
    <property type="molecule type" value="Genomic_DNA"/>
</dbReference>
<dbReference type="InterPro" id="IPR049050">
    <property type="entry name" value="nSTAND3"/>
</dbReference>
<dbReference type="OrthoDB" id="5988093at2759"/>
<keyword evidence="3" id="KW-1185">Reference proteome</keyword>
<organism evidence="2 3">
    <name type="scientific">Mytilus edulis</name>
    <name type="common">Blue mussel</name>
    <dbReference type="NCBI Taxonomy" id="6550"/>
    <lineage>
        <taxon>Eukaryota</taxon>
        <taxon>Metazoa</taxon>
        <taxon>Spiralia</taxon>
        <taxon>Lophotrochozoa</taxon>
        <taxon>Mollusca</taxon>
        <taxon>Bivalvia</taxon>
        <taxon>Autobranchia</taxon>
        <taxon>Pteriomorphia</taxon>
        <taxon>Mytilida</taxon>
        <taxon>Mytiloidea</taxon>
        <taxon>Mytilidae</taxon>
        <taxon>Mytilinae</taxon>
        <taxon>Mytilus</taxon>
    </lineage>
</organism>
<dbReference type="Pfam" id="PF20720">
    <property type="entry name" value="nSTAND3"/>
    <property type="match status" value="1"/>
</dbReference>
<dbReference type="InterPro" id="IPR027417">
    <property type="entry name" value="P-loop_NTPase"/>
</dbReference>
<protein>
    <recommendedName>
        <fullName evidence="1">Novel STAND NTPase 3 domain-containing protein</fullName>
    </recommendedName>
</protein>
<sequence length="447" mass="51515">MSLSMLIHKLSQVSKSKTLFYKFPRRSSSFIVLLKKNTVLLLFAAIPNALDDNIKRWLVVGICLHSVISPALRKYTDTQIHPGHLQKDPQTGIFLNYEAVNNNKANYGRNTAQYDYTIKDAVDLSKLFLQSHMAHYTGFDETCDSSALLGLILKIAKFDPIIKSDADDVRTIIRNPWAHCNFTAWDAAKFSDSFQLMKKLVKDLKLSLNEEKLIFDELEKWEINGQRFLSGTIHGLKLVNELRRETHALANYATLVATETDDDLKRLKKELIKFEIIFNQMAELERDMEKGFSEVDKKLLTQDKTLKNTVHKSVKELEEDVNKCACRDFHNADIERLKDQDEMFVETPVVNRISQILESKQSVLLVGEPGIGKSMLMHHLVLQLHNKNAYSIIPCSEIKDIQYHFRKDMRQMFVLDDICGRFTVSLSDIEYFQKRGFFKTNVGKGEE</sequence>